<comment type="caution">
    <text evidence="3">The sequence shown here is derived from an EMBL/GenBank/DDBJ whole genome shotgun (WGS) entry which is preliminary data.</text>
</comment>
<evidence type="ECO:0000313" key="4">
    <source>
        <dbReference type="Proteomes" id="UP000271256"/>
    </source>
</evidence>
<reference evidence="3 4" key="1">
    <citation type="submission" date="2018-10" db="EMBL/GenBank/DDBJ databases">
        <authorList>
            <person name="Grouzdev D.S."/>
            <person name="Krutkina M.S."/>
            <person name="Tourova T.P."/>
            <person name="Nazina T.N."/>
        </authorList>
    </citation>
    <scope>NUCLEOTIDE SEQUENCE [LARGE SCALE GENOMIC DNA]</scope>
    <source>
        <strain evidence="3 4">435</strain>
    </source>
</reference>
<dbReference type="PANTHER" id="PTHR33279">
    <property type="entry name" value="SULFUR CARRIER PROTEIN YEDF-RELATED"/>
    <property type="match status" value="1"/>
</dbReference>
<dbReference type="AlphaFoldDB" id="A0A494WV47"/>
<dbReference type="CDD" id="cd00291">
    <property type="entry name" value="SirA_YedF_YeeD"/>
    <property type="match status" value="1"/>
</dbReference>
<dbReference type="EMBL" id="RBWE01000001">
    <property type="protein sequence ID" value="RKO67338.1"/>
    <property type="molecule type" value="Genomic_DNA"/>
</dbReference>
<keyword evidence="4" id="KW-1185">Reference proteome</keyword>
<evidence type="ECO:0000313" key="3">
    <source>
        <dbReference type="EMBL" id="RKO67338.1"/>
    </source>
</evidence>
<name>A0A494WV47_9FIRM</name>
<dbReference type="OrthoDB" id="9800872at2"/>
<gene>
    <name evidence="3" type="ORF">D7024_10440</name>
</gene>
<accession>A0A494WV47</accession>
<dbReference type="Pfam" id="PF01206">
    <property type="entry name" value="TusA"/>
    <property type="match status" value="1"/>
</dbReference>
<dbReference type="InterPro" id="IPR001455">
    <property type="entry name" value="TusA-like"/>
</dbReference>
<dbReference type="PROSITE" id="PS01148">
    <property type="entry name" value="UPF0033"/>
    <property type="match status" value="1"/>
</dbReference>
<comment type="similarity">
    <text evidence="1">Belongs to the sulfur carrier protein TusA family.</text>
</comment>
<dbReference type="InterPro" id="IPR036868">
    <property type="entry name" value="TusA-like_sf"/>
</dbReference>
<dbReference type="Proteomes" id="UP000271256">
    <property type="component" value="Unassembled WGS sequence"/>
</dbReference>
<evidence type="ECO:0000259" key="2">
    <source>
        <dbReference type="PROSITE" id="PS01148"/>
    </source>
</evidence>
<proteinExistence type="inferred from homology"/>
<dbReference type="RefSeq" id="WP_121451752.1">
    <property type="nucleotide sequence ID" value="NZ_RBWE01000001.1"/>
</dbReference>
<organism evidence="3 4">
    <name type="scientific">Desulfofundulus salinus</name>
    <dbReference type="NCBI Taxonomy" id="2419843"/>
    <lineage>
        <taxon>Bacteria</taxon>
        <taxon>Bacillati</taxon>
        <taxon>Bacillota</taxon>
        <taxon>Clostridia</taxon>
        <taxon>Eubacteriales</taxon>
        <taxon>Peptococcaceae</taxon>
        <taxon>Desulfofundulus</taxon>
    </lineage>
</organism>
<protein>
    <submittedName>
        <fullName evidence="3">Sulfurtransferase TusA family protein</fullName>
    </submittedName>
</protein>
<evidence type="ECO:0000256" key="1">
    <source>
        <dbReference type="ARBA" id="ARBA00008984"/>
    </source>
</evidence>
<dbReference type="SUPFAM" id="SSF64307">
    <property type="entry name" value="SirA-like"/>
    <property type="match status" value="1"/>
</dbReference>
<dbReference type="Gene3D" id="3.30.110.40">
    <property type="entry name" value="TusA-like domain"/>
    <property type="match status" value="1"/>
</dbReference>
<keyword evidence="3" id="KW-0808">Transferase</keyword>
<sequence length="75" mass="8106">MAVIDLDALGLACPFPLIKAQKKMQELKVGDVLRVVTDCVSATENIPLWAKNVGYPCEIKKTGSGTWEITVTKTG</sequence>
<dbReference type="GO" id="GO:0016740">
    <property type="term" value="F:transferase activity"/>
    <property type="evidence" value="ECO:0007669"/>
    <property type="project" value="UniProtKB-KW"/>
</dbReference>
<dbReference type="PANTHER" id="PTHR33279:SF6">
    <property type="entry name" value="SULFUR CARRIER PROTEIN YEDF-RELATED"/>
    <property type="match status" value="1"/>
</dbReference>
<feature type="domain" description="UPF0033" evidence="2">
    <location>
        <begin position="6"/>
        <end position="30"/>
    </location>
</feature>